<name>A0A1D1W0J2_RAMVA</name>
<proteinExistence type="predicted"/>
<dbReference type="EMBL" id="BDGG01000014">
    <property type="protein sequence ID" value="GAV07107.1"/>
    <property type="molecule type" value="Genomic_DNA"/>
</dbReference>
<evidence type="ECO:0000313" key="1">
    <source>
        <dbReference type="EMBL" id="GAV07107.1"/>
    </source>
</evidence>
<accession>A0A1D1W0J2</accession>
<dbReference type="Proteomes" id="UP000186922">
    <property type="component" value="Unassembled WGS sequence"/>
</dbReference>
<sequence length="87" mass="9884">MTEKERLGLKKSITRLNVRLHACIDFFSMHKVASVNLFFSPMTEEQQDILETTITKLPGIITYDSTTGHNCTKKTKAADILELLVKE</sequence>
<evidence type="ECO:0000313" key="2">
    <source>
        <dbReference type="Proteomes" id="UP000186922"/>
    </source>
</evidence>
<keyword evidence="2" id="KW-1185">Reference proteome</keyword>
<comment type="caution">
    <text evidence="1">The sequence shown here is derived from an EMBL/GenBank/DDBJ whole genome shotgun (WGS) entry which is preliminary data.</text>
</comment>
<reference evidence="1 2" key="1">
    <citation type="journal article" date="2016" name="Nat. Commun.">
        <title>Extremotolerant tardigrade genome and improved radiotolerance of human cultured cells by tardigrade-unique protein.</title>
        <authorList>
            <person name="Hashimoto T."/>
            <person name="Horikawa D.D."/>
            <person name="Saito Y."/>
            <person name="Kuwahara H."/>
            <person name="Kozuka-Hata H."/>
            <person name="Shin-I T."/>
            <person name="Minakuchi Y."/>
            <person name="Ohishi K."/>
            <person name="Motoyama A."/>
            <person name="Aizu T."/>
            <person name="Enomoto A."/>
            <person name="Kondo K."/>
            <person name="Tanaka S."/>
            <person name="Hara Y."/>
            <person name="Koshikawa S."/>
            <person name="Sagara H."/>
            <person name="Miura T."/>
            <person name="Yokobori S."/>
            <person name="Miyagawa K."/>
            <person name="Suzuki Y."/>
            <person name="Kubo T."/>
            <person name="Oyama M."/>
            <person name="Kohara Y."/>
            <person name="Fujiyama A."/>
            <person name="Arakawa K."/>
            <person name="Katayama T."/>
            <person name="Toyoda A."/>
            <person name="Kunieda T."/>
        </authorList>
    </citation>
    <scope>NUCLEOTIDE SEQUENCE [LARGE SCALE GENOMIC DNA]</scope>
    <source>
        <strain evidence="1 2">YOKOZUNA-1</strain>
    </source>
</reference>
<dbReference type="AlphaFoldDB" id="A0A1D1W0J2"/>
<protein>
    <submittedName>
        <fullName evidence="1">Uncharacterized protein</fullName>
    </submittedName>
</protein>
<organism evidence="1 2">
    <name type="scientific">Ramazzottius varieornatus</name>
    <name type="common">Water bear</name>
    <name type="synonym">Tardigrade</name>
    <dbReference type="NCBI Taxonomy" id="947166"/>
    <lineage>
        <taxon>Eukaryota</taxon>
        <taxon>Metazoa</taxon>
        <taxon>Ecdysozoa</taxon>
        <taxon>Tardigrada</taxon>
        <taxon>Eutardigrada</taxon>
        <taxon>Parachela</taxon>
        <taxon>Hypsibioidea</taxon>
        <taxon>Ramazzottiidae</taxon>
        <taxon>Ramazzottius</taxon>
    </lineage>
</organism>
<gene>
    <name evidence="1" type="primary">RvY_16983-1</name>
    <name evidence="1" type="synonym">RvY_16983.1</name>
    <name evidence="1" type="ORF">RvY_16983</name>
</gene>